<dbReference type="InterPro" id="IPR019734">
    <property type="entry name" value="TPR_rpt"/>
</dbReference>
<dbReference type="EMBL" id="CP036273">
    <property type="protein sequence ID" value="QDU22304.1"/>
    <property type="molecule type" value="Genomic_DNA"/>
</dbReference>
<dbReference type="InterPro" id="IPR016024">
    <property type="entry name" value="ARM-type_fold"/>
</dbReference>
<evidence type="ECO:0000313" key="5">
    <source>
        <dbReference type="Proteomes" id="UP000319576"/>
    </source>
</evidence>
<dbReference type="OrthoDB" id="256486at2"/>
<dbReference type="GO" id="GO:0060090">
    <property type="term" value="F:molecular adaptor activity"/>
    <property type="evidence" value="ECO:0007669"/>
    <property type="project" value="TreeGrafter"/>
</dbReference>
<dbReference type="Gene3D" id="1.25.40.10">
    <property type="entry name" value="Tetratricopeptide repeat domain"/>
    <property type="match status" value="1"/>
</dbReference>
<proteinExistence type="predicted"/>
<dbReference type="InterPro" id="IPR047150">
    <property type="entry name" value="SGT"/>
</dbReference>
<organism evidence="4 5">
    <name type="scientific">Urbifossiella limnaea</name>
    <dbReference type="NCBI Taxonomy" id="2528023"/>
    <lineage>
        <taxon>Bacteria</taxon>
        <taxon>Pseudomonadati</taxon>
        <taxon>Planctomycetota</taxon>
        <taxon>Planctomycetia</taxon>
        <taxon>Gemmatales</taxon>
        <taxon>Gemmataceae</taxon>
        <taxon>Urbifossiella</taxon>
    </lineage>
</organism>
<dbReference type="RefSeq" id="WP_145241932.1">
    <property type="nucleotide sequence ID" value="NZ_CP036273.1"/>
</dbReference>
<evidence type="ECO:0000256" key="2">
    <source>
        <dbReference type="ARBA" id="ARBA00022803"/>
    </source>
</evidence>
<protein>
    <submittedName>
        <fullName evidence="4">Tetratricopeptide repeat protein</fullName>
    </submittedName>
</protein>
<dbReference type="Pfam" id="PF00515">
    <property type="entry name" value="TPR_1"/>
    <property type="match status" value="1"/>
</dbReference>
<accession>A0A517XXU1</accession>
<dbReference type="GO" id="GO:0072380">
    <property type="term" value="C:TRC complex"/>
    <property type="evidence" value="ECO:0007669"/>
    <property type="project" value="TreeGrafter"/>
</dbReference>
<dbReference type="InterPro" id="IPR011990">
    <property type="entry name" value="TPR-like_helical_dom_sf"/>
</dbReference>
<dbReference type="Proteomes" id="UP000319576">
    <property type="component" value="Chromosome"/>
</dbReference>
<dbReference type="GO" id="GO:0006620">
    <property type="term" value="P:post-translational protein targeting to endoplasmic reticulum membrane"/>
    <property type="evidence" value="ECO:0007669"/>
    <property type="project" value="TreeGrafter"/>
</dbReference>
<keyword evidence="2 3" id="KW-0802">TPR repeat</keyword>
<dbReference type="PANTHER" id="PTHR45831">
    <property type="entry name" value="LD24721P"/>
    <property type="match status" value="1"/>
</dbReference>
<dbReference type="GO" id="GO:0016020">
    <property type="term" value="C:membrane"/>
    <property type="evidence" value="ECO:0007669"/>
    <property type="project" value="TreeGrafter"/>
</dbReference>
<dbReference type="SUPFAM" id="SSF48371">
    <property type="entry name" value="ARM repeat"/>
    <property type="match status" value="1"/>
</dbReference>
<evidence type="ECO:0000256" key="3">
    <source>
        <dbReference type="PROSITE-ProRule" id="PRU00339"/>
    </source>
</evidence>
<dbReference type="InterPro" id="IPR011989">
    <property type="entry name" value="ARM-like"/>
</dbReference>
<name>A0A517XXU1_9BACT</name>
<evidence type="ECO:0000313" key="4">
    <source>
        <dbReference type="EMBL" id="QDU22304.1"/>
    </source>
</evidence>
<reference evidence="4 5" key="1">
    <citation type="submission" date="2019-02" db="EMBL/GenBank/DDBJ databases">
        <title>Deep-cultivation of Planctomycetes and their phenomic and genomic characterization uncovers novel biology.</title>
        <authorList>
            <person name="Wiegand S."/>
            <person name="Jogler M."/>
            <person name="Boedeker C."/>
            <person name="Pinto D."/>
            <person name="Vollmers J."/>
            <person name="Rivas-Marin E."/>
            <person name="Kohn T."/>
            <person name="Peeters S.H."/>
            <person name="Heuer A."/>
            <person name="Rast P."/>
            <person name="Oberbeckmann S."/>
            <person name="Bunk B."/>
            <person name="Jeske O."/>
            <person name="Meyerdierks A."/>
            <person name="Storesund J.E."/>
            <person name="Kallscheuer N."/>
            <person name="Luecker S."/>
            <person name="Lage O.M."/>
            <person name="Pohl T."/>
            <person name="Merkel B.J."/>
            <person name="Hornburger P."/>
            <person name="Mueller R.-W."/>
            <person name="Bruemmer F."/>
            <person name="Labrenz M."/>
            <person name="Spormann A.M."/>
            <person name="Op den Camp H."/>
            <person name="Overmann J."/>
            <person name="Amann R."/>
            <person name="Jetten M.S.M."/>
            <person name="Mascher T."/>
            <person name="Medema M.H."/>
            <person name="Devos D.P."/>
            <person name="Kaster A.-K."/>
            <person name="Ovreas L."/>
            <person name="Rohde M."/>
            <person name="Galperin M.Y."/>
            <person name="Jogler C."/>
        </authorList>
    </citation>
    <scope>NUCLEOTIDE SEQUENCE [LARGE SCALE GENOMIC DNA]</scope>
    <source>
        <strain evidence="4 5">ETA_A1</strain>
    </source>
</reference>
<gene>
    <name evidence="4" type="ORF">ETAA1_42820</name>
</gene>
<keyword evidence="1" id="KW-0677">Repeat</keyword>
<feature type="repeat" description="TPR" evidence="3">
    <location>
        <begin position="176"/>
        <end position="209"/>
    </location>
</feature>
<dbReference type="SMART" id="SM00028">
    <property type="entry name" value="TPR"/>
    <property type="match status" value="2"/>
</dbReference>
<dbReference type="PANTHER" id="PTHR45831:SF2">
    <property type="entry name" value="LD24721P"/>
    <property type="match status" value="1"/>
</dbReference>
<dbReference type="SUPFAM" id="SSF48452">
    <property type="entry name" value="TPR-like"/>
    <property type="match status" value="1"/>
</dbReference>
<keyword evidence="5" id="KW-1185">Reference proteome</keyword>
<dbReference type="Gene3D" id="1.25.10.10">
    <property type="entry name" value="Leucine-rich Repeat Variant"/>
    <property type="match status" value="1"/>
</dbReference>
<evidence type="ECO:0000256" key="1">
    <source>
        <dbReference type="ARBA" id="ARBA00022737"/>
    </source>
</evidence>
<sequence>MTAPLLVTYFDRLPPLNPGDDEELWAAGAGPLVNHFKDEVRSKYTEGTLARLLAAADVRTRRAAALAVGLLGTMGCNQPLAARLRDDDPLVQRLASDALWEVWFRGGTEDENRALQLAVREKEPAARKAALDDLITLAPDFAEARNQRAIWFFKQGQYPKAVADCEVVLRLNPVHFGAAAGLGQCYLKLKKPRAALRAFRQALDINPTLEHLHETIQALKEALDSE</sequence>
<dbReference type="PROSITE" id="PS50005">
    <property type="entry name" value="TPR"/>
    <property type="match status" value="1"/>
</dbReference>
<dbReference type="AlphaFoldDB" id="A0A517XXU1"/>
<dbReference type="KEGG" id="uli:ETAA1_42820"/>